<accession>A0A2R8AXY4</accession>
<evidence type="ECO:0000313" key="1">
    <source>
        <dbReference type="EMBL" id="SPF80719.1"/>
    </source>
</evidence>
<dbReference type="RefSeq" id="WP_108886582.1">
    <property type="nucleotide sequence ID" value="NZ_OMOJ01000005.1"/>
</dbReference>
<dbReference type="EMBL" id="OMOJ01000005">
    <property type="protein sequence ID" value="SPF80719.1"/>
    <property type="molecule type" value="Genomic_DNA"/>
</dbReference>
<name>A0A2R8AXY4_9RHOB</name>
<reference evidence="2" key="1">
    <citation type="submission" date="2018-03" db="EMBL/GenBank/DDBJ databases">
        <authorList>
            <person name="Rodrigo-Torres L."/>
            <person name="Arahal R. D."/>
            <person name="Lucena T."/>
        </authorList>
    </citation>
    <scope>NUCLEOTIDE SEQUENCE [LARGE SCALE GENOMIC DNA]</scope>
    <source>
        <strain evidence="2">CECT 8871</strain>
    </source>
</reference>
<protein>
    <submittedName>
        <fullName evidence="1">Uncharacterized protein</fullName>
    </submittedName>
</protein>
<dbReference type="Proteomes" id="UP000244904">
    <property type="component" value="Unassembled WGS sequence"/>
</dbReference>
<keyword evidence="2" id="KW-1185">Reference proteome</keyword>
<gene>
    <name evidence="1" type="ORF">PRI8871_02530</name>
</gene>
<evidence type="ECO:0000313" key="2">
    <source>
        <dbReference type="Proteomes" id="UP000244904"/>
    </source>
</evidence>
<sequence length="68" mass="7406">MGQKREFPISDAEAGIFRIAAKVAVAYCRHLTEIKDATLGPHQKSCHEDAPLVSIHKIECGHNPLIAA</sequence>
<dbReference type="AlphaFoldDB" id="A0A2R8AXY4"/>
<proteinExistence type="predicted"/>
<organism evidence="1 2">
    <name type="scientific">Pseudoprimorskyibacter insulae</name>
    <dbReference type="NCBI Taxonomy" id="1695997"/>
    <lineage>
        <taxon>Bacteria</taxon>
        <taxon>Pseudomonadati</taxon>
        <taxon>Pseudomonadota</taxon>
        <taxon>Alphaproteobacteria</taxon>
        <taxon>Rhodobacterales</taxon>
        <taxon>Paracoccaceae</taxon>
        <taxon>Pseudoprimorskyibacter</taxon>
    </lineage>
</organism>